<name>A0AAD5XDE8_9FUNG</name>
<dbReference type="Gene3D" id="1.20.120.850">
    <property type="entry name" value="SWI2/SNF2 ATPases, N-terminal domain"/>
    <property type="match status" value="1"/>
</dbReference>
<keyword evidence="4" id="KW-0378">Hydrolase</keyword>
<dbReference type="GO" id="GO:0015616">
    <property type="term" value="F:DNA translocase activity"/>
    <property type="evidence" value="ECO:0007669"/>
    <property type="project" value="TreeGrafter"/>
</dbReference>
<dbReference type="GO" id="GO:0005634">
    <property type="term" value="C:nucleus"/>
    <property type="evidence" value="ECO:0007669"/>
    <property type="project" value="TreeGrafter"/>
</dbReference>
<feature type="domain" description="Helicase ATP-binding" evidence="3">
    <location>
        <begin position="1"/>
        <end position="116"/>
    </location>
</feature>
<dbReference type="InterPro" id="IPR014001">
    <property type="entry name" value="Helicase_ATP-bd"/>
</dbReference>
<dbReference type="GO" id="GO:0007131">
    <property type="term" value="P:reciprocal meiotic recombination"/>
    <property type="evidence" value="ECO:0007669"/>
    <property type="project" value="TreeGrafter"/>
</dbReference>
<dbReference type="GO" id="GO:0004386">
    <property type="term" value="F:helicase activity"/>
    <property type="evidence" value="ECO:0007669"/>
    <property type="project" value="UniProtKB-KW"/>
</dbReference>
<keyword evidence="1" id="KW-0547">Nucleotide-binding</keyword>
<reference evidence="4" key="1">
    <citation type="submission" date="2020-05" db="EMBL/GenBank/DDBJ databases">
        <title>Phylogenomic resolution of chytrid fungi.</title>
        <authorList>
            <person name="Stajich J.E."/>
            <person name="Amses K."/>
            <person name="Simmons R."/>
            <person name="Seto K."/>
            <person name="Myers J."/>
            <person name="Bonds A."/>
            <person name="Quandt C.A."/>
            <person name="Barry K."/>
            <person name="Liu P."/>
            <person name="Grigoriev I."/>
            <person name="Longcore J.E."/>
            <person name="James T.Y."/>
        </authorList>
    </citation>
    <scope>NUCLEOTIDE SEQUENCE</scope>
    <source>
        <strain evidence="4">JEL0513</strain>
    </source>
</reference>
<keyword evidence="5" id="KW-1185">Reference proteome</keyword>
<dbReference type="InterPro" id="IPR000330">
    <property type="entry name" value="SNF2_N"/>
</dbReference>
<dbReference type="InterPro" id="IPR027417">
    <property type="entry name" value="P-loop_NTPase"/>
</dbReference>
<dbReference type="Pfam" id="PF00176">
    <property type="entry name" value="SNF2-rel_dom"/>
    <property type="match status" value="1"/>
</dbReference>
<evidence type="ECO:0000256" key="1">
    <source>
        <dbReference type="ARBA" id="ARBA00022741"/>
    </source>
</evidence>
<evidence type="ECO:0000313" key="4">
    <source>
        <dbReference type="EMBL" id="KAJ3110325.1"/>
    </source>
</evidence>
<dbReference type="GO" id="GO:0005524">
    <property type="term" value="F:ATP binding"/>
    <property type="evidence" value="ECO:0007669"/>
    <property type="project" value="InterPro"/>
</dbReference>
<dbReference type="AlphaFoldDB" id="A0AAD5XDE8"/>
<dbReference type="SUPFAM" id="SSF52540">
    <property type="entry name" value="P-loop containing nucleoside triphosphate hydrolases"/>
    <property type="match status" value="2"/>
</dbReference>
<comment type="caution">
    <text evidence="4">The sequence shown here is derived from an EMBL/GenBank/DDBJ whole genome shotgun (WGS) entry which is preliminary data.</text>
</comment>
<dbReference type="Gene3D" id="3.40.50.300">
    <property type="entry name" value="P-loop containing nucleotide triphosphate hydrolases"/>
    <property type="match status" value="1"/>
</dbReference>
<dbReference type="InterPro" id="IPR038718">
    <property type="entry name" value="SNF2-like_sf"/>
</dbReference>
<protein>
    <submittedName>
        <fullName evidence="4">Helicase</fullName>
    </submittedName>
</protein>
<evidence type="ECO:0000313" key="5">
    <source>
        <dbReference type="Proteomes" id="UP001211907"/>
    </source>
</evidence>
<dbReference type="Proteomes" id="UP001211907">
    <property type="component" value="Unassembled WGS sequence"/>
</dbReference>
<keyword evidence="4" id="KW-0347">Helicase</keyword>
<feature type="non-terminal residue" evidence="4">
    <location>
        <position position="1"/>
    </location>
</feature>
<dbReference type="EMBL" id="JADGJH010001743">
    <property type="protein sequence ID" value="KAJ3110325.1"/>
    <property type="molecule type" value="Genomic_DNA"/>
</dbReference>
<organism evidence="4 5">
    <name type="scientific">Physocladia obscura</name>
    <dbReference type="NCBI Taxonomy" id="109957"/>
    <lineage>
        <taxon>Eukaryota</taxon>
        <taxon>Fungi</taxon>
        <taxon>Fungi incertae sedis</taxon>
        <taxon>Chytridiomycota</taxon>
        <taxon>Chytridiomycota incertae sedis</taxon>
        <taxon>Chytridiomycetes</taxon>
        <taxon>Chytridiales</taxon>
        <taxon>Chytriomycetaceae</taxon>
        <taxon>Physocladia</taxon>
    </lineage>
</organism>
<dbReference type="Gene3D" id="3.40.50.10810">
    <property type="entry name" value="Tandem AAA-ATPase domain"/>
    <property type="match status" value="1"/>
</dbReference>
<proteinExistence type="predicted"/>
<keyword evidence="2" id="KW-0067">ATP-binding</keyword>
<dbReference type="InterPro" id="IPR050496">
    <property type="entry name" value="SNF2_RAD54_helicase_repair"/>
</dbReference>
<dbReference type="PANTHER" id="PTHR45629:SF7">
    <property type="entry name" value="DNA EXCISION REPAIR PROTEIN ERCC-6-RELATED"/>
    <property type="match status" value="1"/>
</dbReference>
<dbReference type="PANTHER" id="PTHR45629">
    <property type="entry name" value="SNF2/RAD54 FAMILY MEMBER"/>
    <property type="match status" value="1"/>
</dbReference>
<dbReference type="PROSITE" id="PS51192">
    <property type="entry name" value="HELICASE_ATP_BIND_1"/>
    <property type="match status" value="1"/>
</dbReference>
<sequence length="277" mass="30132">TLCQNWKKEFSKWLGDERIRVFVIDDKTDIKDFTVGKVFSVLVCGYERLRVCKEAIQNASFDIVVADEGHRLKNKQIQASQIISGLATKKRVILSGTPIQNDLGEFYAMCDLVNPGVLGNSSTFSGVFENPIIASRDPNATKEVTALGLERAQELSRTTKSFILRRTSAVLINTDGGSNLPPKTETTLFIRMTNVQQKLYEHIVGHNLIKRVIGGGGGGTEGTGGKNILGYITMLKKLVNSASLVTDDSAAGSEIGVNEFLSKIRGFASLSPFDLSG</sequence>
<dbReference type="GO" id="GO:0000724">
    <property type="term" value="P:double-strand break repair via homologous recombination"/>
    <property type="evidence" value="ECO:0007669"/>
    <property type="project" value="TreeGrafter"/>
</dbReference>
<evidence type="ECO:0000259" key="3">
    <source>
        <dbReference type="PROSITE" id="PS51192"/>
    </source>
</evidence>
<evidence type="ECO:0000256" key="2">
    <source>
        <dbReference type="ARBA" id="ARBA00022840"/>
    </source>
</evidence>
<gene>
    <name evidence="4" type="primary">RDH54</name>
    <name evidence="4" type="ORF">HK100_003076</name>
</gene>
<accession>A0AAD5XDE8</accession>